<organism evidence="2 3">
    <name type="scientific">Rhizophagus irregularis (strain DAOM 181602 / DAOM 197198 / MUCL 43194)</name>
    <name type="common">Arbuscular mycorrhizal fungus</name>
    <name type="synonym">Glomus intraradices</name>
    <dbReference type="NCBI Taxonomy" id="747089"/>
    <lineage>
        <taxon>Eukaryota</taxon>
        <taxon>Fungi</taxon>
        <taxon>Fungi incertae sedis</taxon>
        <taxon>Mucoromycota</taxon>
        <taxon>Glomeromycotina</taxon>
        <taxon>Glomeromycetes</taxon>
        <taxon>Glomerales</taxon>
        <taxon>Glomeraceae</taxon>
        <taxon>Rhizophagus</taxon>
    </lineage>
</organism>
<evidence type="ECO:0000313" key="3">
    <source>
        <dbReference type="Proteomes" id="UP000018888"/>
    </source>
</evidence>
<evidence type="ECO:0000256" key="1">
    <source>
        <dbReference type="SAM" id="MobiDB-lite"/>
    </source>
</evidence>
<dbReference type="AlphaFoldDB" id="A0A2P4QTC5"/>
<feature type="compositionally biased region" description="Basic and acidic residues" evidence="1">
    <location>
        <begin position="434"/>
        <end position="444"/>
    </location>
</feature>
<reference evidence="2 3" key="2">
    <citation type="journal article" date="2018" name="New Phytol.">
        <title>High intraspecific genome diversity in the model arbuscular mycorrhizal symbiont Rhizophagus irregularis.</title>
        <authorList>
            <person name="Chen E.C.H."/>
            <person name="Morin E."/>
            <person name="Beaudet D."/>
            <person name="Noel J."/>
            <person name="Yildirir G."/>
            <person name="Ndikumana S."/>
            <person name="Charron P."/>
            <person name="St-Onge C."/>
            <person name="Giorgi J."/>
            <person name="Kruger M."/>
            <person name="Marton T."/>
            <person name="Ropars J."/>
            <person name="Grigoriev I.V."/>
            <person name="Hainaut M."/>
            <person name="Henrissat B."/>
            <person name="Roux C."/>
            <person name="Martin F."/>
            <person name="Corradi N."/>
        </authorList>
    </citation>
    <scope>NUCLEOTIDE SEQUENCE [LARGE SCALE GENOMIC DNA]</scope>
    <source>
        <strain evidence="2 3">DAOM 197198</strain>
    </source>
</reference>
<proteinExistence type="predicted"/>
<keyword evidence="3" id="KW-1185">Reference proteome</keyword>
<reference evidence="2 3" key="1">
    <citation type="journal article" date="2013" name="Proc. Natl. Acad. Sci. U.S.A.">
        <title>Genome of an arbuscular mycorrhizal fungus provides insight into the oldest plant symbiosis.</title>
        <authorList>
            <person name="Tisserant E."/>
            <person name="Malbreil M."/>
            <person name="Kuo A."/>
            <person name="Kohler A."/>
            <person name="Symeonidi A."/>
            <person name="Balestrini R."/>
            <person name="Charron P."/>
            <person name="Duensing N."/>
            <person name="Frei Dit Frey N."/>
            <person name="Gianinazzi-Pearson V."/>
            <person name="Gilbert L.B."/>
            <person name="Handa Y."/>
            <person name="Herr J.R."/>
            <person name="Hijri M."/>
            <person name="Koul R."/>
            <person name="Kawaguchi M."/>
            <person name="Krajinski F."/>
            <person name="Lammers P.J."/>
            <person name="Masclaux F.G."/>
            <person name="Murat C."/>
            <person name="Morin E."/>
            <person name="Ndikumana S."/>
            <person name="Pagni M."/>
            <person name="Petitpierre D."/>
            <person name="Requena N."/>
            <person name="Rosikiewicz P."/>
            <person name="Riley R."/>
            <person name="Saito K."/>
            <person name="San Clemente H."/>
            <person name="Shapiro H."/>
            <person name="van Tuinen D."/>
            <person name="Becard G."/>
            <person name="Bonfante P."/>
            <person name="Paszkowski U."/>
            <person name="Shachar-Hill Y.Y."/>
            <person name="Tuskan G.A."/>
            <person name="Young P.W."/>
            <person name="Sanders I.R."/>
            <person name="Henrissat B."/>
            <person name="Rensing S.A."/>
            <person name="Grigoriev I.V."/>
            <person name="Corradi N."/>
            <person name="Roux C."/>
            <person name="Martin F."/>
        </authorList>
    </citation>
    <scope>NUCLEOTIDE SEQUENCE [LARGE SCALE GENOMIC DNA]</scope>
    <source>
        <strain evidence="2 3">DAOM 197198</strain>
    </source>
</reference>
<dbReference type="EMBL" id="AUPC02000014">
    <property type="protein sequence ID" value="POG80894.1"/>
    <property type="molecule type" value="Genomic_DNA"/>
</dbReference>
<feature type="region of interest" description="Disordered" evidence="1">
    <location>
        <begin position="425"/>
        <end position="444"/>
    </location>
</feature>
<gene>
    <name evidence="2" type="ORF">GLOIN_2v1763835</name>
</gene>
<protein>
    <submittedName>
        <fullName evidence="2">Uncharacterized protein</fullName>
    </submittedName>
</protein>
<dbReference type="Proteomes" id="UP000018888">
    <property type="component" value="Unassembled WGS sequence"/>
</dbReference>
<dbReference type="VEuPathDB" id="FungiDB:RhiirFUN_004152"/>
<comment type="caution">
    <text evidence="2">The sequence shown here is derived from an EMBL/GenBank/DDBJ whole genome shotgun (WGS) entry which is preliminary data.</text>
</comment>
<sequence length="465" mass="54334">MLSEEVLHKVQHANYWKRSYIQWGIESWDQFYFKEFPNSTKQISHTMLGTELEILIRNLEPKSRKIRRLLDLKCQLKGRRASSQYEYLVSHPLRRAQNLLWVLLIKKFGKENGEEKENQLNSYSIKKKIIGKNKSKIKSKKIINKSEKERMNEKEKEGSIISDHTGSISAEAFKDSIKISLPEIVLNTVPNLVYLDSYNKSNSTTISIEQRFPDEIINWMDFKQKVQIWQPESDKKYQNPIFRSRNITCEKDIWSATDANIFDILTPLEQHIYFLDGRAIKNIVGEPDFVIVDNNKKLLIPWESKTKWVLNVLSDQNIVTLYNEEKKIREGPYAYSSNVSVYHPINQIYGYMCANKLRYGILSTYDQTWFFERGVVGEDHGWLHVSDAITNLSTDPTLLKSVAYVIDLASKSRYTPFLERPIMVSDNVDEEPDSPDREQKDDSEFKYKGNLLPKSLNVATRSQDH</sequence>
<evidence type="ECO:0000313" key="2">
    <source>
        <dbReference type="EMBL" id="POG80894.1"/>
    </source>
</evidence>
<accession>A0A2P4QTC5</accession>
<name>A0A2P4QTC5_RHIID</name>